<proteinExistence type="predicted"/>
<feature type="region of interest" description="Disordered" evidence="1">
    <location>
        <begin position="111"/>
        <end position="136"/>
    </location>
</feature>
<dbReference type="OrthoDB" id="408631at2759"/>
<accession>A0A0U5FZI8</accession>
<evidence type="ECO:0000256" key="1">
    <source>
        <dbReference type="SAM" id="MobiDB-lite"/>
    </source>
</evidence>
<reference evidence="4" key="1">
    <citation type="journal article" date="2016" name="Genome Announc.">
        <title>Draft genome sequences of fungus Aspergillus calidoustus.</title>
        <authorList>
            <person name="Horn F."/>
            <person name="Linde J."/>
            <person name="Mattern D.J."/>
            <person name="Walther G."/>
            <person name="Guthke R."/>
            <person name="Scherlach K."/>
            <person name="Martin K."/>
            <person name="Brakhage A.A."/>
            <person name="Petzke L."/>
            <person name="Valiante V."/>
        </authorList>
    </citation>
    <scope>NUCLEOTIDE SEQUENCE [LARGE SCALE GENOMIC DNA]</scope>
    <source>
        <strain evidence="4">SF006504</strain>
    </source>
</reference>
<dbReference type="Gene3D" id="3.40.50.1820">
    <property type="entry name" value="alpha/beta hydrolase"/>
    <property type="match status" value="1"/>
</dbReference>
<dbReference type="InterPro" id="IPR050309">
    <property type="entry name" value="Type-B_Carboxylest/Lipase"/>
</dbReference>
<feature type="domain" description="Carboxylesterase type B" evidence="2">
    <location>
        <begin position="2"/>
        <end position="84"/>
    </location>
</feature>
<dbReference type="InterPro" id="IPR002018">
    <property type="entry name" value="CarbesteraseB"/>
</dbReference>
<dbReference type="Proteomes" id="UP000054771">
    <property type="component" value="Unassembled WGS sequence"/>
</dbReference>
<feature type="compositionally biased region" description="Polar residues" evidence="1">
    <location>
        <begin position="111"/>
        <end position="124"/>
    </location>
</feature>
<sequence>MNVFGFPADDSTLVTERNLALHDARLALDWVWRDIAFLGGDPSKVTLVGESAGSWTIESLLTAPPLEPLPFRAAIMTSGLLSVSATPRSITSYIEASKTLVNVAGLPSKLPRQTQIPPRATSRSIAIPHRKQQPRL</sequence>
<dbReference type="Pfam" id="PF00135">
    <property type="entry name" value="COesterase"/>
    <property type="match status" value="1"/>
</dbReference>
<dbReference type="PANTHER" id="PTHR11559">
    <property type="entry name" value="CARBOXYLESTERASE"/>
    <property type="match status" value="1"/>
</dbReference>
<dbReference type="SUPFAM" id="SSF53474">
    <property type="entry name" value="alpha/beta-Hydrolases"/>
    <property type="match status" value="1"/>
</dbReference>
<evidence type="ECO:0000313" key="3">
    <source>
        <dbReference type="EMBL" id="CEL04758.1"/>
    </source>
</evidence>
<organism evidence="3 4">
    <name type="scientific">Aspergillus calidoustus</name>
    <dbReference type="NCBI Taxonomy" id="454130"/>
    <lineage>
        <taxon>Eukaryota</taxon>
        <taxon>Fungi</taxon>
        <taxon>Dikarya</taxon>
        <taxon>Ascomycota</taxon>
        <taxon>Pezizomycotina</taxon>
        <taxon>Eurotiomycetes</taxon>
        <taxon>Eurotiomycetidae</taxon>
        <taxon>Eurotiales</taxon>
        <taxon>Aspergillaceae</taxon>
        <taxon>Aspergillus</taxon>
        <taxon>Aspergillus subgen. Nidulantes</taxon>
    </lineage>
</organism>
<dbReference type="STRING" id="454130.A0A0U5FZI8"/>
<evidence type="ECO:0000259" key="2">
    <source>
        <dbReference type="Pfam" id="PF00135"/>
    </source>
</evidence>
<dbReference type="InterPro" id="IPR029058">
    <property type="entry name" value="AB_hydrolase_fold"/>
</dbReference>
<dbReference type="AlphaFoldDB" id="A0A0U5FZI8"/>
<name>A0A0U5FZI8_ASPCI</name>
<protein>
    <recommendedName>
        <fullName evidence="2">Carboxylesterase type B domain-containing protein</fullName>
    </recommendedName>
</protein>
<evidence type="ECO:0000313" key="4">
    <source>
        <dbReference type="Proteomes" id="UP000054771"/>
    </source>
</evidence>
<gene>
    <name evidence="3" type="ORF">ASPCAL05883</name>
</gene>
<dbReference type="EMBL" id="CDMC01000004">
    <property type="protein sequence ID" value="CEL04758.1"/>
    <property type="molecule type" value="Genomic_DNA"/>
</dbReference>
<keyword evidence="4" id="KW-1185">Reference proteome</keyword>